<dbReference type="InterPro" id="IPR003477">
    <property type="entry name" value="PemK-like"/>
</dbReference>
<protein>
    <recommendedName>
        <fullName evidence="3">PemK-like family protein</fullName>
    </recommendedName>
</protein>
<evidence type="ECO:0000313" key="2">
    <source>
        <dbReference type="Proteomes" id="UP000001951"/>
    </source>
</evidence>
<evidence type="ECO:0000313" key="1">
    <source>
        <dbReference type="EMBL" id="ABE05164.1"/>
    </source>
</evidence>
<dbReference type="Proteomes" id="UP000001951">
    <property type="component" value="Chromosome"/>
</dbReference>
<dbReference type="AlphaFoldDB" id="Q1RHK0"/>
<reference evidence="1 2" key="1">
    <citation type="journal article" date="2006" name="PLoS Genet.">
        <title>Genome sequence of Rickettsia bellii illuminates the role of amoebae in gene exchanges between intracellular pathogens.</title>
        <authorList>
            <person name="Ogata H."/>
            <person name="La Scola B."/>
            <person name="Audic S."/>
            <person name="Renesto P."/>
            <person name="Blanc G."/>
            <person name="Robert C."/>
            <person name="Fournier P.-E."/>
            <person name="Claverie J.-M."/>
            <person name="Raoult D."/>
        </authorList>
    </citation>
    <scope>NUCLEOTIDE SEQUENCE [LARGE SCALE GENOMIC DNA]</scope>
    <source>
        <strain evidence="1 2">RML369-C</strain>
    </source>
</reference>
<sequence length="97" mass="10989">MVIMVSQDLQFIVQSDLFNETHASITICPIITYLLEAPLFRLSLIPSKLTGLISESQIMIDKIITIKSEKIDRKIGKLSSNEMIKLDNALKLWLNLS</sequence>
<proteinExistence type="predicted"/>
<accession>Q1RHK0</accession>
<name>Q1RHK0_RICBR</name>
<dbReference type="Gene3D" id="2.30.30.110">
    <property type="match status" value="1"/>
</dbReference>
<organism evidence="1 2">
    <name type="scientific">Rickettsia bellii (strain RML369-C)</name>
    <dbReference type="NCBI Taxonomy" id="336407"/>
    <lineage>
        <taxon>Bacteria</taxon>
        <taxon>Pseudomonadati</taxon>
        <taxon>Pseudomonadota</taxon>
        <taxon>Alphaproteobacteria</taxon>
        <taxon>Rickettsiales</taxon>
        <taxon>Rickettsiaceae</taxon>
        <taxon>Rickettsieae</taxon>
        <taxon>Rickettsia</taxon>
        <taxon>belli group</taxon>
    </lineage>
</organism>
<dbReference type="EMBL" id="CP000087">
    <property type="protein sequence ID" value="ABE05164.1"/>
    <property type="molecule type" value="Genomic_DNA"/>
</dbReference>
<dbReference type="KEGG" id="rbe:RBE_1083"/>
<evidence type="ECO:0008006" key="3">
    <source>
        <dbReference type="Google" id="ProtNLM"/>
    </source>
</evidence>
<gene>
    <name evidence="1" type="ordered locus">RBE_1083</name>
</gene>
<dbReference type="eggNOG" id="COG2337">
    <property type="taxonomic scope" value="Bacteria"/>
</dbReference>
<dbReference type="HOGENOM" id="CLU_121823_3_2_5"/>
<dbReference type="InterPro" id="IPR011067">
    <property type="entry name" value="Plasmid_toxin/cell-grow_inhib"/>
</dbReference>
<dbReference type="GO" id="GO:0003677">
    <property type="term" value="F:DNA binding"/>
    <property type="evidence" value="ECO:0007669"/>
    <property type="project" value="InterPro"/>
</dbReference>
<dbReference type="Pfam" id="PF02452">
    <property type="entry name" value="PemK_toxin"/>
    <property type="match status" value="1"/>
</dbReference>
<dbReference type="SUPFAM" id="SSF50118">
    <property type="entry name" value="Cell growth inhibitor/plasmid maintenance toxic component"/>
    <property type="match status" value="1"/>
</dbReference>